<dbReference type="RefSeq" id="XP_028882504.1">
    <property type="nucleotide sequence ID" value="XM_029026389.1"/>
</dbReference>
<dbReference type="OrthoDB" id="239543at2759"/>
<dbReference type="EMBL" id="NBCO01000017">
    <property type="protein sequence ID" value="ORC88438.1"/>
    <property type="molecule type" value="Genomic_DNA"/>
</dbReference>
<protein>
    <submittedName>
        <fullName evidence="1">Uncharacterized protein</fullName>
    </submittedName>
</protein>
<accession>A0A1X0NV62</accession>
<sequence length="260" mass="29276">MYGSKSTIEMGFCSIHRRKRTRVDLIPLNDQPGQMRCKFHKECRQRNETEMVICSLHNRRRNIHQMKEVRKGIFECQPQFACRGQFIDGGVPSSNTAATPPQYVLPSKGSRPQQTGGVMHSTTPASVIWAPSSNRTRNVGLVTSPEWSQTDHKVWCAKHGKLASQCELLKDSCYVCYDASLCLSTPLELPSDLPLKGCKELLCSKHNALRLVDFLERTPDKMGYQCVVGHQCRGTLVNQHEALEERGIHSGREAVSSFFV</sequence>
<evidence type="ECO:0000313" key="1">
    <source>
        <dbReference type="EMBL" id="ORC88438.1"/>
    </source>
</evidence>
<organism evidence="1 2">
    <name type="scientific">Trypanosoma theileri</name>
    <dbReference type="NCBI Taxonomy" id="67003"/>
    <lineage>
        <taxon>Eukaryota</taxon>
        <taxon>Discoba</taxon>
        <taxon>Euglenozoa</taxon>
        <taxon>Kinetoplastea</taxon>
        <taxon>Metakinetoplastina</taxon>
        <taxon>Trypanosomatida</taxon>
        <taxon>Trypanosomatidae</taxon>
        <taxon>Trypanosoma</taxon>
    </lineage>
</organism>
<gene>
    <name evidence="1" type="ORF">TM35_000173100</name>
</gene>
<proteinExistence type="predicted"/>
<dbReference type="AlphaFoldDB" id="A0A1X0NV62"/>
<evidence type="ECO:0000313" key="2">
    <source>
        <dbReference type="Proteomes" id="UP000192257"/>
    </source>
</evidence>
<name>A0A1X0NV62_9TRYP</name>
<comment type="caution">
    <text evidence="1">The sequence shown here is derived from an EMBL/GenBank/DDBJ whole genome shotgun (WGS) entry which is preliminary data.</text>
</comment>
<dbReference type="GeneID" id="39986169"/>
<dbReference type="VEuPathDB" id="TriTrypDB:TM35_000173100"/>
<dbReference type="Proteomes" id="UP000192257">
    <property type="component" value="Unassembled WGS sequence"/>
</dbReference>
<keyword evidence="2" id="KW-1185">Reference proteome</keyword>
<reference evidence="1 2" key="1">
    <citation type="submission" date="2017-03" db="EMBL/GenBank/DDBJ databases">
        <title>An alternative strategy for trypanosome survival in the mammalian bloodstream revealed through genome and transcriptome analysis of the ubiquitous bovine parasite Trypanosoma (Megatrypanum) theileri.</title>
        <authorList>
            <person name="Kelly S."/>
            <person name="Ivens A."/>
            <person name="Mott A."/>
            <person name="O'Neill E."/>
            <person name="Emms D."/>
            <person name="Macleod O."/>
            <person name="Voorheis P."/>
            <person name="Matthews J."/>
            <person name="Matthews K."/>
            <person name="Carrington M."/>
        </authorList>
    </citation>
    <scope>NUCLEOTIDE SEQUENCE [LARGE SCALE GENOMIC DNA]</scope>
    <source>
        <strain evidence="1">Edinburgh</strain>
    </source>
</reference>